<dbReference type="PROSITE" id="PS50234">
    <property type="entry name" value="VWFA"/>
    <property type="match status" value="1"/>
</dbReference>
<dbReference type="Proteomes" id="UP001595871">
    <property type="component" value="Unassembled WGS sequence"/>
</dbReference>
<dbReference type="InterPro" id="IPR036465">
    <property type="entry name" value="vWFA_dom_sf"/>
</dbReference>
<dbReference type="Gene3D" id="3.40.50.410">
    <property type="entry name" value="von Willebrand factor, type A domain"/>
    <property type="match status" value="1"/>
</dbReference>
<protein>
    <submittedName>
        <fullName evidence="2">VWA domain-containing protein</fullName>
    </submittedName>
</protein>
<dbReference type="InterPro" id="IPR002035">
    <property type="entry name" value="VWF_A"/>
</dbReference>
<reference evidence="3" key="1">
    <citation type="journal article" date="2019" name="Int. J. Syst. Evol. Microbiol.">
        <title>The Global Catalogue of Microorganisms (GCM) 10K type strain sequencing project: providing services to taxonomists for standard genome sequencing and annotation.</title>
        <authorList>
            <consortium name="The Broad Institute Genomics Platform"/>
            <consortium name="The Broad Institute Genome Sequencing Center for Infectious Disease"/>
            <person name="Wu L."/>
            <person name="Ma J."/>
        </authorList>
    </citation>
    <scope>NUCLEOTIDE SEQUENCE [LARGE SCALE GENOMIC DNA]</scope>
    <source>
        <strain evidence="3">CCM 3243</strain>
    </source>
</reference>
<dbReference type="SMART" id="SM00327">
    <property type="entry name" value="VWA"/>
    <property type="match status" value="1"/>
</dbReference>
<comment type="caution">
    <text evidence="2">The sequence shown here is derived from an EMBL/GenBank/DDBJ whole genome shotgun (WGS) entry which is preliminary data.</text>
</comment>
<accession>A0ABV8NBM5</accession>
<dbReference type="EMBL" id="JBHSCF010000055">
    <property type="protein sequence ID" value="MFC4190368.1"/>
    <property type="molecule type" value="Genomic_DNA"/>
</dbReference>
<dbReference type="CDD" id="cd00198">
    <property type="entry name" value="vWFA"/>
    <property type="match status" value="1"/>
</dbReference>
<feature type="domain" description="VWFA" evidence="1">
    <location>
        <begin position="33"/>
        <end position="210"/>
    </location>
</feature>
<name>A0ABV8NBM5_9ACTN</name>
<evidence type="ECO:0000259" key="1">
    <source>
        <dbReference type="PROSITE" id="PS50234"/>
    </source>
</evidence>
<evidence type="ECO:0000313" key="3">
    <source>
        <dbReference type="Proteomes" id="UP001595871"/>
    </source>
</evidence>
<evidence type="ECO:0000313" key="2">
    <source>
        <dbReference type="EMBL" id="MFC4190368.1"/>
    </source>
</evidence>
<proteinExistence type="predicted"/>
<dbReference type="InterPro" id="IPR019303">
    <property type="entry name" value="vWA_TerF_C"/>
</dbReference>
<dbReference type="RefSeq" id="WP_200696969.1">
    <property type="nucleotide sequence ID" value="NZ_BAAAYA010000005.1"/>
</dbReference>
<dbReference type="Pfam" id="PF10138">
    <property type="entry name" value="vWA-TerF-like"/>
    <property type="match status" value="1"/>
</dbReference>
<dbReference type="SUPFAM" id="SSF53300">
    <property type="entry name" value="vWA-like"/>
    <property type="match status" value="1"/>
</dbReference>
<gene>
    <name evidence="2" type="ORF">ACFO3R_28925</name>
</gene>
<sequence>MIDLAKTAPGLVSLAKTAQVSLENHGLAHERAAVYLVLDHSGSMAPYYRDGSVQHLAEQALGLSVNVDDDGAVPLIYFGSHVDQPEDVRLDSYTGVINRTHSHVAWGSTDYARAIQYVADDYESAAKRYPMPPALVLFQSDGEPDSRRAAAGALRAVSRLPIFWAFVGFGDRITFLESLDDLPGRAVDNASFFHARDPHTVTDTELYDGITAQYSQWLTDARAAGIIRTY</sequence>
<organism evidence="2 3">
    <name type="scientific">Streptomyces flavovirens</name>
    <dbReference type="NCBI Taxonomy" id="52258"/>
    <lineage>
        <taxon>Bacteria</taxon>
        <taxon>Bacillati</taxon>
        <taxon>Actinomycetota</taxon>
        <taxon>Actinomycetes</taxon>
        <taxon>Kitasatosporales</taxon>
        <taxon>Streptomycetaceae</taxon>
        <taxon>Streptomyces</taxon>
    </lineage>
</organism>
<keyword evidence="3" id="KW-1185">Reference proteome</keyword>